<dbReference type="AlphaFoldDB" id="A0A1Y1I4Z9"/>
<dbReference type="OrthoDB" id="756301at2759"/>
<dbReference type="InterPro" id="IPR023395">
    <property type="entry name" value="MCP_dom_sf"/>
</dbReference>
<keyword evidence="13" id="KW-1185">Reference proteome</keyword>
<accession>A0A1Y1I4Z9</accession>
<keyword evidence="4 10" id="KW-0812">Transmembrane</keyword>
<evidence type="ECO:0000313" key="12">
    <source>
        <dbReference type="EMBL" id="GAQ83198.1"/>
    </source>
</evidence>
<evidence type="ECO:0000256" key="10">
    <source>
        <dbReference type="PROSITE-ProRule" id="PRU00282"/>
    </source>
</evidence>
<evidence type="ECO:0000256" key="1">
    <source>
        <dbReference type="ARBA" id="ARBA00004448"/>
    </source>
</evidence>
<evidence type="ECO:0000256" key="6">
    <source>
        <dbReference type="ARBA" id="ARBA00022792"/>
    </source>
</evidence>
<evidence type="ECO:0000256" key="3">
    <source>
        <dbReference type="ARBA" id="ARBA00022448"/>
    </source>
</evidence>
<feature type="repeat" description="Solcar" evidence="10">
    <location>
        <begin position="19"/>
        <end position="107"/>
    </location>
</feature>
<dbReference type="GO" id="GO:0022857">
    <property type="term" value="F:transmembrane transporter activity"/>
    <property type="evidence" value="ECO:0000318"/>
    <property type="project" value="GO_Central"/>
</dbReference>
<keyword evidence="6" id="KW-0999">Mitochondrion inner membrane</keyword>
<dbReference type="InterPro" id="IPR018108">
    <property type="entry name" value="MCP_transmembrane"/>
</dbReference>
<dbReference type="InterPro" id="IPR002067">
    <property type="entry name" value="MCP"/>
</dbReference>
<dbReference type="GO" id="GO:0005743">
    <property type="term" value="C:mitochondrial inner membrane"/>
    <property type="evidence" value="ECO:0007669"/>
    <property type="project" value="UniProtKB-SubCell"/>
</dbReference>
<reference evidence="12 13" key="1">
    <citation type="journal article" date="2014" name="Nat. Commun.">
        <title>Klebsormidium flaccidum genome reveals primary factors for plant terrestrial adaptation.</title>
        <authorList>
            <person name="Hori K."/>
            <person name="Maruyama F."/>
            <person name="Fujisawa T."/>
            <person name="Togashi T."/>
            <person name="Yamamoto N."/>
            <person name="Seo M."/>
            <person name="Sato S."/>
            <person name="Yamada T."/>
            <person name="Mori H."/>
            <person name="Tajima N."/>
            <person name="Moriyama T."/>
            <person name="Ikeuchi M."/>
            <person name="Watanabe M."/>
            <person name="Wada H."/>
            <person name="Kobayashi K."/>
            <person name="Saito M."/>
            <person name="Masuda T."/>
            <person name="Sasaki-Sekimoto Y."/>
            <person name="Mashiguchi K."/>
            <person name="Awai K."/>
            <person name="Shimojima M."/>
            <person name="Masuda S."/>
            <person name="Iwai M."/>
            <person name="Nobusawa T."/>
            <person name="Narise T."/>
            <person name="Kondo S."/>
            <person name="Saito H."/>
            <person name="Sato R."/>
            <person name="Murakawa M."/>
            <person name="Ihara Y."/>
            <person name="Oshima-Yamada Y."/>
            <person name="Ohtaka K."/>
            <person name="Satoh M."/>
            <person name="Sonobe K."/>
            <person name="Ishii M."/>
            <person name="Ohtani R."/>
            <person name="Kanamori-Sato M."/>
            <person name="Honoki R."/>
            <person name="Miyazaki D."/>
            <person name="Mochizuki H."/>
            <person name="Umetsu J."/>
            <person name="Higashi K."/>
            <person name="Shibata D."/>
            <person name="Kamiya Y."/>
            <person name="Sato N."/>
            <person name="Nakamura Y."/>
            <person name="Tabata S."/>
            <person name="Ida S."/>
            <person name="Kurokawa K."/>
            <person name="Ohta H."/>
        </authorList>
    </citation>
    <scope>NUCLEOTIDE SEQUENCE [LARGE SCALE GENOMIC DNA]</scope>
    <source>
        <strain evidence="12 13">NIES-2285</strain>
    </source>
</reference>
<dbReference type="PANTHER" id="PTHR45618">
    <property type="entry name" value="MITOCHONDRIAL DICARBOXYLATE CARRIER-RELATED"/>
    <property type="match status" value="1"/>
</dbReference>
<evidence type="ECO:0000256" key="5">
    <source>
        <dbReference type="ARBA" id="ARBA00022737"/>
    </source>
</evidence>
<dbReference type="FunFam" id="1.50.40.10:FF:000062">
    <property type="entry name" value="mitochondrial uncoupling protein 3"/>
    <property type="match status" value="1"/>
</dbReference>
<evidence type="ECO:0000313" key="13">
    <source>
        <dbReference type="Proteomes" id="UP000054558"/>
    </source>
</evidence>
<dbReference type="OMA" id="FPFWKAV"/>
<dbReference type="EMBL" id="DF237088">
    <property type="protein sequence ID" value="GAQ83198.1"/>
    <property type="molecule type" value="Genomic_DNA"/>
</dbReference>
<feature type="repeat" description="Solcar" evidence="10">
    <location>
        <begin position="218"/>
        <end position="307"/>
    </location>
</feature>
<evidence type="ECO:0000256" key="7">
    <source>
        <dbReference type="ARBA" id="ARBA00022989"/>
    </source>
</evidence>
<keyword evidence="8" id="KW-0496">Mitochondrion</keyword>
<dbReference type="Pfam" id="PF00153">
    <property type="entry name" value="Mito_carr"/>
    <property type="match status" value="3"/>
</dbReference>
<dbReference type="Gene3D" id="1.50.40.10">
    <property type="entry name" value="Mitochondrial carrier domain"/>
    <property type="match status" value="1"/>
</dbReference>
<sequence>MAPDQRGSSQTWLNVALAQKLAFSASSAVVAETSTYPIDIVKTRLQLQGEVGSLKGGANARGAFGTAAGILRDEGLQGLYRGLSPAVGRHIFYSSIRIGAYENLRGFFIEPGQDASSVGVGTKMLLGATAGVIGQVVASPMDLVKVRMQADGRRVILGEPPRYRGLTHALTTIVRKDGVSGLWRGVGPNAQRAALVNCGELAAYDQAKTLALGYGLKDGLAAHTAASVLSGLSATLFSCPADVVKTRMMNQERQGTVNLYRNSLDCLVKTVKNEGLLALWKGFFPTWARLGPWQFVFWVSYEQLRKAAGLSTF</sequence>
<protein>
    <submittedName>
        <fullName evidence="12">Mitochondrial substrate carrier protein</fullName>
    </submittedName>
</protein>
<dbReference type="PROSITE" id="PS50920">
    <property type="entry name" value="SOLCAR"/>
    <property type="match status" value="3"/>
</dbReference>
<evidence type="ECO:0000256" key="9">
    <source>
        <dbReference type="ARBA" id="ARBA00023136"/>
    </source>
</evidence>
<dbReference type="PRINTS" id="PR00926">
    <property type="entry name" value="MITOCARRIER"/>
</dbReference>
<comment type="similarity">
    <text evidence="2 11">Belongs to the mitochondrial carrier (TC 2.A.29) family.</text>
</comment>
<evidence type="ECO:0000256" key="8">
    <source>
        <dbReference type="ARBA" id="ARBA00023128"/>
    </source>
</evidence>
<evidence type="ECO:0000256" key="11">
    <source>
        <dbReference type="RuleBase" id="RU000488"/>
    </source>
</evidence>
<keyword evidence="7" id="KW-1133">Transmembrane helix</keyword>
<dbReference type="SUPFAM" id="SSF103506">
    <property type="entry name" value="Mitochondrial carrier"/>
    <property type="match status" value="1"/>
</dbReference>
<comment type="subcellular location">
    <subcellularLocation>
        <location evidence="1">Mitochondrion inner membrane</location>
        <topology evidence="1">Multi-pass membrane protein</topology>
    </subcellularLocation>
</comment>
<organism evidence="12 13">
    <name type="scientific">Klebsormidium nitens</name>
    <name type="common">Green alga</name>
    <name type="synonym">Ulothrix nitens</name>
    <dbReference type="NCBI Taxonomy" id="105231"/>
    <lineage>
        <taxon>Eukaryota</taxon>
        <taxon>Viridiplantae</taxon>
        <taxon>Streptophyta</taxon>
        <taxon>Klebsormidiophyceae</taxon>
        <taxon>Klebsormidiales</taxon>
        <taxon>Klebsormidiaceae</taxon>
        <taxon>Klebsormidium</taxon>
    </lineage>
</organism>
<proteinExistence type="inferred from homology"/>
<evidence type="ECO:0000256" key="2">
    <source>
        <dbReference type="ARBA" id="ARBA00006375"/>
    </source>
</evidence>
<dbReference type="GO" id="GO:0009409">
    <property type="term" value="P:response to cold"/>
    <property type="evidence" value="ECO:0000318"/>
    <property type="project" value="GO_Central"/>
</dbReference>
<keyword evidence="9 10" id="KW-0472">Membrane</keyword>
<gene>
    <name evidence="12" type="ORF">KFL_001390150</name>
</gene>
<keyword evidence="3 11" id="KW-0813">Transport</keyword>
<keyword evidence="5" id="KW-0677">Repeat</keyword>
<feature type="repeat" description="Solcar" evidence="10">
    <location>
        <begin position="118"/>
        <end position="210"/>
    </location>
</feature>
<dbReference type="Proteomes" id="UP000054558">
    <property type="component" value="Unassembled WGS sequence"/>
</dbReference>
<evidence type="ECO:0000256" key="4">
    <source>
        <dbReference type="ARBA" id="ARBA00022692"/>
    </source>
</evidence>
<name>A0A1Y1I4Z9_KLENI</name>
<dbReference type="InterPro" id="IPR050391">
    <property type="entry name" value="Mito_Metabolite_Transporter"/>
</dbReference>